<organism evidence="4 5">
    <name type="scientific">Pantoea ananatis (strain AJ13355)</name>
    <dbReference type="NCBI Taxonomy" id="932677"/>
    <lineage>
        <taxon>Bacteria</taxon>
        <taxon>Pseudomonadati</taxon>
        <taxon>Pseudomonadota</taxon>
        <taxon>Gammaproteobacteria</taxon>
        <taxon>Enterobacterales</taxon>
        <taxon>Erwiniaceae</taxon>
        <taxon>Pantoea</taxon>
    </lineage>
</organism>
<evidence type="ECO:0000313" key="4">
    <source>
        <dbReference type="EMBL" id="BAK12759.1"/>
    </source>
</evidence>
<dbReference type="HOGENOM" id="CLU_052352_1_0_6"/>
<dbReference type="Proteomes" id="UP000006690">
    <property type="component" value="Chromosome"/>
</dbReference>
<feature type="chain" id="PRO_5002614249" evidence="3">
    <location>
        <begin position="19"/>
        <end position="269"/>
    </location>
</feature>
<dbReference type="PATRIC" id="fig|553.3.peg.609"/>
<dbReference type="GO" id="GO:0046872">
    <property type="term" value="F:metal ion binding"/>
    <property type="evidence" value="ECO:0007669"/>
    <property type="project" value="UniProtKB-KW"/>
</dbReference>
<evidence type="ECO:0000313" key="5">
    <source>
        <dbReference type="Proteomes" id="UP000006690"/>
    </source>
</evidence>
<dbReference type="Gene3D" id="3.40.50.1000">
    <property type="entry name" value="HAD superfamily/HAD-like"/>
    <property type="match status" value="1"/>
</dbReference>
<evidence type="ECO:0000256" key="2">
    <source>
        <dbReference type="ARBA" id="ARBA00022729"/>
    </source>
</evidence>
<dbReference type="InterPro" id="IPR005519">
    <property type="entry name" value="Acid_phosphat_B-like"/>
</dbReference>
<accession>A0A0H3L7C0</accession>
<dbReference type="OrthoDB" id="395856at2"/>
<gene>
    <name evidence="4" type="primary">hel</name>
    <name evidence="4" type="ordered locus">PAJ_2679</name>
</gene>
<dbReference type="PROSITE" id="PS51257">
    <property type="entry name" value="PROKAR_LIPOPROTEIN"/>
    <property type="match status" value="1"/>
</dbReference>
<dbReference type="PANTHER" id="PTHR31284">
    <property type="entry name" value="ACID PHOSPHATASE-LIKE PROTEIN"/>
    <property type="match status" value="1"/>
</dbReference>
<dbReference type="SFLD" id="SFLDG01125">
    <property type="entry name" value="C1.1:_Acid_Phosphatase_Like"/>
    <property type="match status" value="1"/>
</dbReference>
<proteinExistence type="predicted"/>
<name>A0A0H3L7C0_PANAA</name>
<protein>
    <submittedName>
        <fullName evidence="4">Lipoprotein E Hel</fullName>
    </submittedName>
</protein>
<dbReference type="InterPro" id="IPR006423">
    <property type="entry name" value="Lipo_e_P4"/>
</dbReference>
<evidence type="ECO:0000256" key="1">
    <source>
        <dbReference type="ARBA" id="ARBA00022723"/>
    </source>
</evidence>
<dbReference type="SUPFAM" id="SSF56784">
    <property type="entry name" value="HAD-like"/>
    <property type="match status" value="1"/>
</dbReference>
<dbReference type="NCBIfam" id="TIGR01533">
    <property type="entry name" value="lipo_e_P4"/>
    <property type="match status" value="1"/>
</dbReference>
<dbReference type="KEGG" id="paj:PAJ_2679"/>
<sequence>MKNSVNVALSAMVVLALAGCAQPARQQAQQQLGQQSVLALDWFQQSGEYQALSWQAFNSARLAFDQSASLTGKPKAVIVDLDETMLDNSAYSAWQAKNGQPFSDKTWSAWTQARQARAVPGAVEFARYVNSHGGTVFYVSNRDQKDYAATVANLEQLGFSGVSEKTVSLKTDSSNKQARFDAIKNAGYNVVLYIGDNLNDFGGATWHQGNAQRQAFVERNHAQFGTQFIVLPNPLYGDWESGMAENYNKLTPEQQLSVREARLRAWNGK</sequence>
<dbReference type="InterPro" id="IPR023214">
    <property type="entry name" value="HAD_sf"/>
</dbReference>
<dbReference type="CDD" id="cd07534">
    <property type="entry name" value="HAD_CAP"/>
    <property type="match status" value="1"/>
</dbReference>
<evidence type="ECO:0000256" key="3">
    <source>
        <dbReference type="SAM" id="SignalP"/>
    </source>
</evidence>
<dbReference type="Pfam" id="PF03767">
    <property type="entry name" value="Acid_phosphat_B"/>
    <property type="match status" value="1"/>
</dbReference>
<dbReference type="SFLD" id="SFLDS00003">
    <property type="entry name" value="Haloacid_Dehalogenase"/>
    <property type="match status" value="1"/>
</dbReference>
<dbReference type="GO" id="GO:0009279">
    <property type="term" value="C:cell outer membrane"/>
    <property type="evidence" value="ECO:0007669"/>
    <property type="project" value="InterPro"/>
</dbReference>
<feature type="signal peptide" evidence="3">
    <location>
        <begin position="1"/>
        <end position="18"/>
    </location>
</feature>
<dbReference type="InterPro" id="IPR036412">
    <property type="entry name" value="HAD-like_sf"/>
</dbReference>
<dbReference type="AlphaFoldDB" id="A0A0H3L7C0"/>
<dbReference type="GeneID" id="57266662"/>
<dbReference type="RefSeq" id="WP_013027315.1">
    <property type="nucleotide sequence ID" value="NC_017531.2"/>
</dbReference>
<dbReference type="PIRSF" id="PIRSF019271">
    <property type="entry name" value="Acid_Ptase_C"/>
    <property type="match status" value="1"/>
</dbReference>
<keyword evidence="4" id="KW-0449">Lipoprotein</keyword>
<dbReference type="PANTHER" id="PTHR31284:SF10">
    <property type="entry name" value="ACID PHOSPHATASE-LIKE PROTEIN"/>
    <property type="match status" value="1"/>
</dbReference>
<keyword evidence="2 3" id="KW-0732">Signal</keyword>
<reference evidence="5" key="1">
    <citation type="journal article" date="2012" name="Appl. Microbiol. Biotechnol.">
        <title>The complete genome sequence of Pantoea ananatis AJ13355, an organism with great biotechnological potential.</title>
        <authorList>
            <person name="Hara Y."/>
            <person name="Kadotani N."/>
            <person name="Izui H."/>
            <person name="Katashkina J.I."/>
            <person name="Kuvaeva T.M."/>
            <person name="Andreeva I.G."/>
            <person name="Golubeva L.I."/>
            <person name="Malko D.B."/>
            <person name="Makeev V.J."/>
            <person name="Mashko S.V."/>
            <person name="Kozlov Y.I."/>
        </authorList>
    </citation>
    <scope>NUCLEOTIDE SEQUENCE [LARGE SCALE GENOMIC DNA]</scope>
    <source>
        <strain evidence="5">AJ13355</strain>
    </source>
</reference>
<keyword evidence="1" id="KW-0479">Metal-binding</keyword>
<dbReference type="eggNOG" id="COG2503">
    <property type="taxonomic scope" value="Bacteria"/>
</dbReference>
<dbReference type="EMBL" id="AP012032">
    <property type="protein sequence ID" value="BAK12759.1"/>
    <property type="molecule type" value="Genomic_DNA"/>
</dbReference>